<dbReference type="AlphaFoldDB" id="A0A8S2W442"/>
<evidence type="ECO:0000313" key="3">
    <source>
        <dbReference type="EMBL" id="CAF4775997.1"/>
    </source>
</evidence>
<feature type="compositionally biased region" description="Low complexity" evidence="1">
    <location>
        <begin position="10"/>
        <end position="32"/>
    </location>
</feature>
<evidence type="ECO:0000313" key="4">
    <source>
        <dbReference type="Proteomes" id="UP000681967"/>
    </source>
</evidence>
<evidence type="ECO:0000256" key="1">
    <source>
        <dbReference type="SAM" id="MobiDB-lite"/>
    </source>
</evidence>
<feature type="non-terminal residue" evidence="2">
    <location>
        <position position="58"/>
    </location>
</feature>
<dbReference type="EMBL" id="CAJOBJ010144039">
    <property type="protein sequence ID" value="CAF4775997.1"/>
    <property type="molecule type" value="Genomic_DNA"/>
</dbReference>
<name>A0A8S2W442_9BILA</name>
<dbReference type="Proteomes" id="UP000681720">
    <property type="component" value="Unassembled WGS sequence"/>
</dbReference>
<organism evidence="2 4">
    <name type="scientific">Rotaria magnacalcarata</name>
    <dbReference type="NCBI Taxonomy" id="392030"/>
    <lineage>
        <taxon>Eukaryota</taxon>
        <taxon>Metazoa</taxon>
        <taxon>Spiralia</taxon>
        <taxon>Gnathifera</taxon>
        <taxon>Rotifera</taxon>
        <taxon>Eurotatoria</taxon>
        <taxon>Bdelloidea</taxon>
        <taxon>Philodinida</taxon>
        <taxon>Philodinidae</taxon>
        <taxon>Rotaria</taxon>
    </lineage>
</organism>
<dbReference type="Proteomes" id="UP000681967">
    <property type="component" value="Unassembled WGS sequence"/>
</dbReference>
<evidence type="ECO:0000313" key="2">
    <source>
        <dbReference type="EMBL" id="CAF4417652.1"/>
    </source>
</evidence>
<accession>A0A8S2W442</accession>
<protein>
    <submittedName>
        <fullName evidence="2">Uncharacterized protein</fullName>
    </submittedName>
</protein>
<sequence length="58" mass="6528">MRASTSAADQQPSSPSQQQQQQGQRLGRSLLSNENWRQETMGDVRLNAKVIEQSDQNI</sequence>
<feature type="region of interest" description="Disordered" evidence="1">
    <location>
        <begin position="1"/>
        <end position="42"/>
    </location>
</feature>
<reference evidence="2" key="1">
    <citation type="submission" date="2021-02" db="EMBL/GenBank/DDBJ databases">
        <authorList>
            <person name="Nowell W R."/>
        </authorList>
    </citation>
    <scope>NUCLEOTIDE SEQUENCE</scope>
</reference>
<proteinExistence type="predicted"/>
<gene>
    <name evidence="2" type="ORF">BYL167_LOCUS32303</name>
    <name evidence="3" type="ORF">GIL414_LOCUS46139</name>
</gene>
<dbReference type="EMBL" id="CAJOBH010059503">
    <property type="protein sequence ID" value="CAF4417652.1"/>
    <property type="molecule type" value="Genomic_DNA"/>
</dbReference>
<comment type="caution">
    <text evidence="2">The sequence shown here is derived from an EMBL/GenBank/DDBJ whole genome shotgun (WGS) entry which is preliminary data.</text>
</comment>